<sequence length="113" mass="13329">MEEMDHPKQHQVFEEQQLCDLLLLIVFNSNLVGFLNFYLFLALFCFVFCLFFALSLLLLYTNVRLVDSMETSDIHIRFPNRKSLDIWSSLILICQPYTLLMHSLLASFITFLI</sequence>
<name>A0A914KLH7_MELIC</name>
<keyword evidence="1" id="KW-1133">Transmembrane helix</keyword>
<evidence type="ECO:0000313" key="2">
    <source>
        <dbReference type="Proteomes" id="UP000887563"/>
    </source>
</evidence>
<keyword evidence="1" id="KW-0812">Transmembrane</keyword>
<evidence type="ECO:0000256" key="1">
    <source>
        <dbReference type="SAM" id="Phobius"/>
    </source>
</evidence>
<dbReference type="Proteomes" id="UP000887563">
    <property type="component" value="Unplaced"/>
</dbReference>
<accession>A0A914KLH7</accession>
<reference evidence="3" key="1">
    <citation type="submission" date="2022-11" db="UniProtKB">
        <authorList>
            <consortium name="WormBaseParasite"/>
        </authorList>
    </citation>
    <scope>IDENTIFICATION</scope>
</reference>
<dbReference type="WBParaSite" id="Minc3s00038g02206">
    <property type="protein sequence ID" value="Minc3s00038g02206"/>
    <property type="gene ID" value="Minc3s00038g02206"/>
</dbReference>
<proteinExistence type="predicted"/>
<dbReference type="AlphaFoldDB" id="A0A914KLH7"/>
<evidence type="ECO:0000313" key="3">
    <source>
        <dbReference type="WBParaSite" id="Minc3s00038g02206"/>
    </source>
</evidence>
<keyword evidence="2" id="KW-1185">Reference proteome</keyword>
<organism evidence="2 3">
    <name type="scientific">Meloidogyne incognita</name>
    <name type="common">Southern root-knot nematode worm</name>
    <name type="synonym">Oxyuris incognita</name>
    <dbReference type="NCBI Taxonomy" id="6306"/>
    <lineage>
        <taxon>Eukaryota</taxon>
        <taxon>Metazoa</taxon>
        <taxon>Ecdysozoa</taxon>
        <taxon>Nematoda</taxon>
        <taxon>Chromadorea</taxon>
        <taxon>Rhabditida</taxon>
        <taxon>Tylenchina</taxon>
        <taxon>Tylenchomorpha</taxon>
        <taxon>Tylenchoidea</taxon>
        <taxon>Meloidogynidae</taxon>
        <taxon>Meloidogyninae</taxon>
        <taxon>Meloidogyne</taxon>
        <taxon>Meloidogyne incognita group</taxon>
    </lineage>
</organism>
<keyword evidence="1" id="KW-0472">Membrane</keyword>
<feature type="transmembrane region" description="Helical" evidence="1">
    <location>
        <begin position="84"/>
        <end position="112"/>
    </location>
</feature>
<protein>
    <submittedName>
        <fullName evidence="3">Uncharacterized protein</fullName>
    </submittedName>
</protein>
<feature type="transmembrane region" description="Helical" evidence="1">
    <location>
        <begin position="37"/>
        <end position="63"/>
    </location>
</feature>